<dbReference type="RefSeq" id="WP_002200540.1">
    <property type="nucleotide sequence ID" value="NZ_JH791996.1"/>
</dbReference>
<dbReference type="PANTHER" id="PTHR43861">
    <property type="entry name" value="TRANS-ACONITATE 2-METHYLTRANSFERASE-RELATED"/>
    <property type="match status" value="1"/>
</dbReference>
<dbReference type="CDD" id="cd02440">
    <property type="entry name" value="AdoMet_MTases"/>
    <property type="match status" value="1"/>
</dbReference>
<dbReference type="AlphaFoldDB" id="J8B0Z8"/>
<dbReference type="InterPro" id="IPR041698">
    <property type="entry name" value="Methyltransf_25"/>
</dbReference>
<name>J8B0Z8_BACCE</name>
<accession>J8B0Z8</accession>
<proteinExistence type="predicted"/>
<gene>
    <name evidence="3" type="ORF">IEE_02909</name>
</gene>
<dbReference type="Pfam" id="PF13649">
    <property type="entry name" value="Methyltransf_25"/>
    <property type="match status" value="1"/>
</dbReference>
<sequence length="234" mass="27608">MSDFPFLLSWVQKLNIQNEWILDIACGTGRVTIPFIENGYQMIGVDIHEGMLTEAKRKSTSYTKGKWLQQDCLQLSVEETIPLAYMVGHGFQHFLTNIHQNQLLTSIHNALAENGIFILDTRFPSKEELMQPSTEEYWTTITDEKGRRCDLYTELNYDSIQQIQHYITTRRFYEDNTLVEELKTTIDLRYTYPQELERLLVENGFELLHIYNDWDGNELQEDCYSMVVVCRKKR</sequence>
<dbReference type="Proteomes" id="UP000006600">
    <property type="component" value="Unassembled WGS sequence"/>
</dbReference>
<feature type="domain" description="Methyltransferase" evidence="2">
    <location>
        <begin position="21"/>
        <end position="115"/>
    </location>
</feature>
<keyword evidence="1" id="KW-0808">Transferase</keyword>
<dbReference type="Gene3D" id="2.20.25.110">
    <property type="entry name" value="S-adenosyl-L-methionine-dependent methyltransferases"/>
    <property type="match status" value="1"/>
</dbReference>
<reference evidence="3 4" key="1">
    <citation type="submission" date="2012-04" db="EMBL/GenBank/DDBJ databases">
        <title>The Genome Sequence of Bacillus cereus BAG5X1-1.</title>
        <authorList>
            <consortium name="The Broad Institute Genome Sequencing Platform"/>
            <consortium name="The Broad Institute Genome Sequencing Center for Infectious Disease"/>
            <person name="Feldgarden M."/>
            <person name="Van der Auwera G.A."/>
            <person name="Mahillon J."/>
            <person name="Duprez V."/>
            <person name="Timmery S."/>
            <person name="Mattelet C."/>
            <person name="Dierick K."/>
            <person name="Sun M."/>
            <person name="Yu Z."/>
            <person name="Zhu L."/>
            <person name="Hu X."/>
            <person name="Shank E.B."/>
            <person name="Swiecicka I."/>
            <person name="Hansen B.M."/>
            <person name="Andrup L."/>
            <person name="Young S.K."/>
            <person name="Zeng Q."/>
            <person name="Gargeya S."/>
            <person name="Fitzgerald M."/>
            <person name="Haas B."/>
            <person name="Abouelleil A."/>
            <person name="Alvarado L."/>
            <person name="Arachchi H.M."/>
            <person name="Berlin A."/>
            <person name="Chapman S.B."/>
            <person name="Goldberg J."/>
            <person name="Griggs A."/>
            <person name="Gujja S."/>
            <person name="Hansen M."/>
            <person name="Howarth C."/>
            <person name="Imamovic A."/>
            <person name="Larimer J."/>
            <person name="McCowen C."/>
            <person name="Montmayeur A."/>
            <person name="Murphy C."/>
            <person name="Neiman D."/>
            <person name="Pearson M."/>
            <person name="Priest M."/>
            <person name="Roberts A."/>
            <person name="Saif S."/>
            <person name="Shea T."/>
            <person name="Sisk P."/>
            <person name="Sykes S."/>
            <person name="Wortman J."/>
            <person name="Nusbaum C."/>
            <person name="Birren B."/>
        </authorList>
    </citation>
    <scope>NUCLEOTIDE SEQUENCE [LARGE SCALE GENOMIC DNA]</scope>
    <source>
        <strain evidence="3 4">BAG5X1-1</strain>
    </source>
</reference>
<dbReference type="InterPro" id="IPR029063">
    <property type="entry name" value="SAM-dependent_MTases_sf"/>
</dbReference>
<evidence type="ECO:0000313" key="3">
    <source>
        <dbReference type="EMBL" id="EJQ44719.1"/>
    </source>
</evidence>
<evidence type="ECO:0000313" key="4">
    <source>
        <dbReference type="Proteomes" id="UP000006600"/>
    </source>
</evidence>
<dbReference type="GO" id="GO:0016740">
    <property type="term" value="F:transferase activity"/>
    <property type="evidence" value="ECO:0007669"/>
    <property type="project" value="UniProtKB-KW"/>
</dbReference>
<dbReference type="Gene3D" id="3.40.50.150">
    <property type="entry name" value="Vaccinia Virus protein VP39"/>
    <property type="match status" value="1"/>
</dbReference>
<dbReference type="EMBL" id="AHDJ01000027">
    <property type="protein sequence ID" value="EJQ44719.1"/>
    <property type="molecule type" value="Genomic_DNA"/>
</dbReference>
<protein>
    <recommendedName>
        <fullName evidence="2">Methyltransferase domain-containing protein</fullName>
    </recommendedName>
</protein>
<organism evidence="3 4">
    <name type="scientific">Bacillus cereus BAG5X1-1</name>
    <dbReference type="NCBI Taxonomy" id="1053189"/>
    <lineage>
        <taxon>Bacteria</taxon>
        <taxon>Bacillati</taxon>
        <taxon>Bacillota</taxon>
        <taxon>Bacilli</taxon>
        <taxon>Bacillales</taxon>
        <taxon>Bacillaceae</taxon>
        <taxon>Bacillus</taxon>
        <taxon>Bacillus cereus group</taxon>
    </lineage>
</organism>
<dbReference type="HOGENOM" id="CLU_069129_7_0_9"/>
<dbReference type="SUPFAM" id="SSF53335">
    <property type="entry name" value="S-adenosyl-L-methionine-dependent methyltransferases"/>
    <property type="match status" value="1"/>
</dbReference>
<dbReference type="PATRIC" id="fig|1053189.3.peg.2960"/>
<evidence type="ECO:0000256" key="1">
    <source>
        <dbReference type="ARBA" id="ARBA00022679"/>
    </source>
</evidence>
<evidence type="ECO:0000259" key="2">
    <source>
        <dbReference type="Pfam" id="PF13649"/>
    </source>
</evidence>
<comment type="caution">
    <text evidence="3">The sequence shown here is derived from an EMBL/GenBank/DDBJ whole genome shotgun (WGS) entry which is preliminary data.</text>
</comment>